<dbReference type="PANTHER" id="PTHR30518">
    <property type="entry name" value="ENDOLYTIC MUREIN TRANSGLYCOSYLASE"/>
    <property type="match status" value="1"/>
</dbReference>
<dbReference type="NCBIfam" id="TIGR00247">
    <property type="entry name" value="endolytic transglycosylase MltG"/>
    <property type="match status" value="1"/>
</dbReference>
<dbReference type="Gene3D" id="3.30.1490.480">
    <property type="entry name" value="Endolytic murein transglycosylase"/>
    <property type="match status" value="1"/>
</dbReference>
<comment type="subcellular location">
    <subcellularLocation>
        <location evidence="7">Cell membrane</location>
        <topology evidence="7">Single-pass membrane protein</topology>
    </subcellularLocation>
</comment>
<keyword evidence="1 7" id="KW-1003">Cell membrane</keyword>
<evidence type="ECO:0000256" key="6">
    <source>
        <dbReference type="ARBA" id="ARBA00023316"/>
    </source>
</evidence>
<gene>
    <name evidence="7 8" type="primary">mltG</name>
    <name evidence="8" type="ORF">ACFL27_14855</name>
</gene>
<feature type="transmembrane region" description="Helical" evidence="7">
    <location>
        <begin position="7"/>
        <end position="30"/>
    </location>
</feature>
<evidence type="ECO:0000256" key="2">
    <source>
        <dbReference type="ARBA" id="ARBA00022692"/>
    </source>
</evidence>
<keyword evidence="2 7" id="KW-0812">Transmembrane</keyword>
<comment type="similarity">
    <text evidence="7">Belongs to the transglycosylase MltG family.</text>
</comment>
<protein>
    <recommendedName>
        <fullName evidence="7">Endolytic murein transglycosylase</fullName>
        <ecNumber evidence="7">4.2.2.29</ecNumber>
    </recommendedName>
    <alternativeName>
        <fullName evidence="7">Peptidoglycan lytic transglycosylase</fullName>
    </alternativeName>
    <alternativeName>
        <fullName evidence="7">Peptidoglycan polymerization terminase</fullName>
    </alternativeName>
</protein>
<comment type="catalytic activity">
    <reaction evidence="7">
        <text>a peptidoglycan chain = a peptidoglycan chain with N-acetyl-1,6-anhydromuramyl-[peptide] at the reducing end + a peptidoglycan chain with N-acetylglucosamine at the non-reducing end.</text>
        <dbReference type="EC" id="4.2.2.29"/>
    </reaction>
</comment>
<sequence>MKKFIFYILILILGIVTAFTYVMGSLHYFLFSPAPVFQQSTKTIMIESGLSGRAIVGILQREGIITQPELFLGGWKLRFGHKSFQAGEYTFRKTITPLEIMMKLIRGQVILHALTIPEGWEKRQIAALVEQRYGLESHLSLTIMNKVTLLKKYGVEGPSLEGFLYPDTYHFPRKVTSEIIIQTMVSRFFDIFTEQYKHRAQELGYSILELCTLASLIEREAAIAEERPLISAVYHNRLEKKMRLQCDPTVIYALPHFTGNLTKKDLAFDSPYNTYKYGGLPPGPICNPGHASIQAALYPAQVPYLYFVAKGDKSGRHVFSKSLRDHNRAVYNEQIRPRRRKK</sequence>
<evidence type="ECO:0000313" key="8">
    <source>
        <dbReference type="EMBL" id="MFC1851473.1"/>
    </source>
</evidence>
<dbReference type="Gene3D" id="3.30.160.60">
    <property type="entry name" value="Classic Zinc Finger"/>
    <property type="match status" value="1"/>
</dbReference>
<dbReference type="Proteomes" id="UP001594351">
    <property type="component" value="Unassembled WGS sequence"/>
</dbReference>
<name>A0ABV6YZI3_UNCC1</name>
<keyword evidence="5 7" id="KW-0456">Lyase</keyword>
<evidence type="ECO:0000256" key="7">
    <source>
        <dbReference type="HAMAP-Rule" id="MF_02065"/>
    </source>
</evidence>
<dbReference type="CDD" id="cd08010">
    <property type="entry name" value="MltG_like"/>
    <property type="match status" value="1"/>
</dbReference>
<reference evidence="8 9" key="1">
    <citation type="submission" date="2024-09" db="EMBL/GenBank/DDBJ databases">
        <title>Laminarin stimulates single cell rates of sulfate reduction while oxygen inhibits transcriptomic activity in coastal marine sediment.</title>
        <authorList>
            <person name="Lindsay M."/>
            <person name="Orcutt B."/>
            <person name="Emerson D."/>
            <person name="Stepanauskas R."/>
            <person name="D'Angelo T."/>
        </authorList>
    </citation>
    <scope>NUCLEOTIDE SEQUENCE [LARGE SCALE GENOMIC DNA]</scope>
    <source>
        <strain evidence="8">SAG AM-311-K15</strain>
    </source>
</reference>
<dbReference type="InterPro" id="IPR003770">
    <property type="entry name" value="MLTG-like"/>
</dbReference>
<comment type="caution">
    <text evidence="8">The sequence shown here is derived from an EMBL/GenBank/DDBJ whole genome shotgun (WGS) entry which is preliminary data.</text>
</comment>
<dbReference type="PANTHER" id="PTHR30518:SF2">
    <property type="entry name" value="ENDOLYTIC MUREIN TRANSGLYCOSYLASE"/>
    <property type="match status" value="1"/>
</dbReference>
<dbReference type="Pfam" id="PF02618">
    <property type="entry name" value="YceG"/>
    <property type="match status" value="1"/>
</dbReference>
<keyword evidence="6 7" id="KW-0961">Cell wall biogenesis/degradation</keyword>
<evidence type="ECO:0000256" key="1">
    <source>
        <dbReference type="ARBA" id="ARBA00022475"/>
    </source>
</evidence>
<evidence type="ECO:0000256" key="5">
    <source>
        <dbReference type="ARBA" id="ARBA00023239"/>
    </source>
</evidence>
<feature type="site" description="Important for catalytic activity" evidence="7">
    <location>
        <position position="220"/>
    </location>
</feature>
<organism evidence="8 9">
    <name type="scientific">candidate division CSSED10-310 bacterium</name>
    <dbReference type="NCBI Taxonomy" id="2855610"/>
    <lineage>
        <taxon>Bacteria</taxon>
        <taxon>Bacteria division CSSED10-310</taxon>
    </lineage>
</organism>
<evidence type="ECO:0000256" key="3">
    <source>
        <dbReference type="ARBA" id="ARBA00022989"/>
    </source>
</evidence>
<dbReference type="HAMAP" id="MF_02065">
    <property type="entry name" value="MltG"/>
    <property type="match status" value="1"/>
</dbReference>
<proteinExistence type="inferred from homology"/>
<dbReference type="EC" id="4.2.2.29" evidence="7"/>
<keyword evidence="3 7" id="KW-1133">Transmembrane helix</keyword>
<accession>A0ABV6YZI3</accession>
<evidence type="ECO:0000313" key="9">
    <source>
        <dbReference type="Proteomes" id="UP001594351"/>
    </source>
</evidence>
<evidence type="ECO:0000256" key="4">
    <source>
        <dbReference type="ARBA" id="ARBA00023136"/>
    </source>
</evidence>
<keyword evidence="9" id="KW-1185">Reference proteome</keyword>
<dbReference type="EMBL" id="JBHPBY010000192">
    <property type="protein sequence ID" value="MFC1851473.1"/>
    <property type="molecule type" value="Genomic_DNA"/>
</dbReference>
<comment type="function">
    <text evidence="7">Functions as a peptidoglycan terminase that cleaves nascent peptidoglycan strands endolytically to terminate their elongation.</text>
</comment>
<keyword evidence="4 7" id="KW-0472">Membrane</keyword>